<sequence>MEEISKDVPGYKGLYEITKSGRIFSVKRQRFMTRCNDEYGFHIVKLSKDGKGKNHNVFNLWREVFKDVSEVEFKGAKKAIYR</sequence>
<dbReference type="EMBL" id="SLVV01000005">
    <property type="protein sequence ID" value="TCN25461.1"/>
    <property type="molecule type" value="Genomic_DNA"/>
</dbReference>
<dbReference type="SUPFAM" id="SSF54060">
    <property type="entry name" value="His-Me finger endonucleases"/>
    <property type="match status" value="1"/>
</dbReference>
<keyword evidence="3" id="KW-1185">Reference proteome</keyword>
<dbReference type="InterPro" id="IPR010902">
    <property type="entry name" value="NUMOD4"/>
</dbReference>
<comment type="caution">
    <text evidence="2">The sequence shown here is derived from an EMBL/GenBank/DDBJ whole genome shotgun (WGS) entry which is preliminary data.</text>
</comment>
<accession>A0A4R2BES6</accession>
<gene>
    <name evidence="2" type="ORF">EV146_105118</name>
</gene>
<dbReference type="InterPro" id="IPR044925">
    <property type="entry name" value="His-Me_finger_sf"/>
</dbReference>
<evidence type="ECO:0000313" key="3">
    <source>
        <dbReference type="Proteomes" id="UP000295689"/>
    </source>
</evidence>
<organism evidence="2 3">
    <name type="scientific">Mesobacillus foraminis</name>
    <dbReference type="NCBI Taxonomy" id="279826"/>
    <lineage>
        <taxon>Bacteria</taxon>
        <taxon>Bacillati</taxon>
        <taxon>Bacillota</taxon>
        <taxon>Bacilli</taxon>
        <taxon>Bacillales</taxon>
        <taxon>Bacillaceae</taxon>
        <taxon>Mesobacillus</taxon>
    </lineage>
</organism>
<reference evidence="2 3" key="1">
    <citation type="journal article" date="2015" name="Stand. Genomic Sci.">
        <title>Genomic Encyclopedia of Bacterial and Archaeal Type Strains, Phase III: the genomes of soil and plant-associated and newly described type strains.</title>
        <authorList>
            <person name="Whitman W.B."/>
            <person name="Woyke T."/>
            <person name="Klenk H.P."/>
            <person name="Zhou Y."/>
            <person name="Lilburn T.G."/>
            <person name="Beck B.J."/>
            <person name="De Vos P."/>
            <person name="Vandamme P."/>
            <person name="Eisen J.A."/>
            <person name="Garrity G."/>
            <person name="Hugenholtz P."/>
            <person name="Kyrpides N.C."/>
        </authorList>
    </citation>
    <scope>NUCLEOTIDE SEQUENCE [LARGE SCALE GENOMIC DNA]</scope>
    <source>
        <strain evidence="2 3">CV53</strain>
    </source>
</reference>
<dbReference type="AlphaFoldDB" id="A0A4R2BES6"/>
<dbReference type="Gene3D" id="3.90.75.20">
    <property type="match status" value="1"/>
</dbReference>
<dbReference type="RefSeq" id="WP_132005190.1">
    <property type="nucleotide sequence ID" value="NZ_JABUHM010000003.1"/>
</dbReference>
<evidence type="ECO:0000313" key="2">
    <source>
        <dbReference type="EMBL" id="TCN25461.1"/>
    </source>
</evidence>
<name>A0A4R2BES6_9BACI</name>
<protein>
    <submittedName>
        <fullName evidence="2">NUMOD4 motif-containing protein</fullName>
    </submittedName>
</protein>
<dbReference type="Pfam" id="PF07463">
    <property type="entry name" value="NUMOD4"/>
    <property type="match status" value="1"/>
</dbReference>
<proteinExistence type="predicted"/>
<feature type="domain" description="NUMOD4" evidence="1">
    <location>
        <begin position="6"/>
        <end position="47"/>
    </location>
</feature>
<dbReference type="Proteomes" id="UP000295689">
    <property type="component" value="Unassembled WGS sequence"/>
</dbReference>
<dbReference type="GO" id="GO:0016788">
    <property type="term" value="F:hydrolase activity, acting on ester bonds"/>
    <property type="evidence" value="ECO:0007669"/>
    <property type="project" value="InterPro"/>
</dbReference>
<evidence type="ECO:0000259" key="1">
    <source>
        <dbReference type="Pfam" id="PF07463"/>
    </source>
</evidence>